<name>A0A7J7LIX2_9MAGN</name>
<sequence>RGKAWIMQLLAVACLSLVAKMEEIEVPLSIDLQIEALLSVDLQRMELLVLSTLKWTIRVVTPFTFMDYFFRKNNDDLPPPSPQISRSVELILRLTRGILRLFFFFQNLYSFGMNYETKYIGAKA</sequence>
<feature type="domain" description="Cyclin N-terminal" evidence="4">
    <location>
        <begin position="7"/>
        <end position="57"/>
    </location>
</feature>
<feature type="signal peptide" evidence="3">
    <location>
        <begin position="1"/>
        <end position="21"/>
    </location>
</feature>
<evidence type="ECO:0000256" key="1">
    <source>
        <dbReference type="ARBA" id="ARBA00022618"/>
    </source>
</evidence>
<keyword evidence="3" id="KW-0732">Signal</keyword>
<dbReference type="InterPro" id="IPR039361">
    <property type="entry name" value="Cyclin"/>
</dbReference>
<dbReference type="PANTHER" id="PTHR10177">
    <property type="entry name" value="CYCLINS"/>
    <property type="match status" value="1"/>
</dbReference>
<dbReference type="Pfam" id="PF00134">
    <property type="entry name" value="Cyclin_N"/>
    <property type="match status" value="1"/>
</dbReference>
<evidence type="ECO:0000256" key="3">
    <source>
        <dbReference type="SAM" id="SignalP"/>
    </source>
</evidence>
<dbReference type="GO" id="GO:0051301">
    <property type="term" value="P:cell division"/>
    <property type="evidence" value="ECO:0007669"/>
    <property type="project" value="UniProtKB-KW"/>
</dbReference>
<keyword evidence="2" id="KW-0131">Cell cycle</keyword>
<dbReference type="SUPFAM" id="SSF47954">
    <property type="entry name" value="Cyclin-like"/>
    <property type="match status" value="1"/>
</dbReference>
<feature type="non-terminal residue" evidence="5">
    <location>
        <position position="1"/>
    </location>
</feature>
<reference evidence="5 6" key="1">
    <citation type="journal article" date="2020" name="IScience">
        <title>Genome Sequencing of the Endangered Kingdonia uniflora (Circaeasteraceae, Ranunculales) Reveals Potential Mechanisms of Evolutionary Specialization.</title>
        <authorList>
            <person name="Sun Y."/>
            <person name="Deng T."/>
            <person name="Zhang A."/>
            <person name="Moore M.J."/>
            <person name="Landis J.B."/>
            <person name="Lin N."/>
            <person name="Zhang H."/>
            <person name="Zhang X."/>
            <person name="Huang J."/>
            <person name="Zhang X."/>
            <person name="Sun H."/>
            <person name="Wang H."/>
        </authorList>
    </citation>
    <scope>NUCLEOTIDE SEQUENCE [LARGE SCALE GENOMIC DNA]</scope>
    <source>
        <strain evidence="5">TB1705</strain>
        <tissue evidence="5">Leaf</tissue>
    </source>
</reference>
<protein>
    <recommendedName>
        <fullName evidence="4">Cyclin N-terminal domain-containing protein</fullName>
    </recommendedName>
</protein>
<dbReference type="OrthoDB" id="5590282at2759"/>
<evidence type="ECO:0000313" key="6">
    <source>
        <dbReference type="Proteomes" id="UP000541444"/>
    </source>
</evidence>
<accession>A0A7J7LIX2</accession>
<evidence type="ECO:0000259" key="4">
    <source>
        <dbReference type="Pfam" id="PF00134"/>
    </source>
</evidence>
<dbReference type="InterPro" id="IPR006671">
    <property type="entry name" value="Cyclin_N"/>
</dbReference>
<organism evidence="5 6">
    <name type="scientific">Kingdonia uniflora</name>
    <dbReference type="NCBI Taxonomy" id="39325"/>
    <lineage>
        <taxon>Eukaryota</taxon>
        <taxon>Viridiplantae</taxon>
        <taxon>Streptophyta</taxon>
        <taxon>Embryophyta</taxon>
        <taxon>Tracheophyta</taxon>
        <taxon>Spermatophyta</taxon>
        <taxon>Magnoliopsida</taxon>
        <taxon>Ranunculales</taxon>
        <taxon>Circaeasteraceae</taxon>
        <taxon>Kingdonia</taxon>
    </lineage>
</organism>
<dbReference type="EMBL" id="JACGCM010002254">
    <property type="protein sequence ID" value="KAF6142587.1"/>
    <property type="molecule type" value="Genomic_DNA"/>
</dbReference>
<evidence type="ECO:0000256" key="2">
    <source>
        <dbReference type="ARBA" id="ARBA00023306"/>
    </source>
</evidence>
<keyword evidence="1" id="KW-0132">Cell division</keyword>
<gene>
    <name evidence="5" type="ORF">GIB67_039551</name>
</gene>
<dbReference type="InterPro" id="IPR036915">
    <property type="entry name" value="Cyclin-like_sf"/>
</dbReference>
<dbReference type="Proteomes" id="UP000541444">
    <property type="component" value="Unassembled WGS sequence"/>
</dbReference>
<dbReference type="AlphaFoldDB" id="A0A7J7LIX2"/>
<evidence type="ECO:0000313" key="5">
    <source>
        <dbReference type="EMBL" id="KAF6142587.1"/>
    </source>
</evidence>
<comment type="caution">
    <text evidence="5">The sequence shown here is derived from an EMBL/GenBank/DDBJ whole genome shotgun (WGS) entry which is preliminary data.</text>
</comment>
<proteinExistence type="predicted"/>
<keyword evidence="6" id="KW-1185">Reference proteome</keyword>
<feature type="chain" id="PRO_5029663171" description="Cyclin N-terminal domain-containing protein" evidence="3">
    <location>
        <begin position="22"/>
        <end position="124"/>
    </location>
</feature>
<dbReference type="Gene3D" id="1.10.472.10">
    <property type="entry name" value="Cyclin-like"/>
    <property type="match status" value="1"/>
</dbReference>